<feature type="binding site" evidence="3">
    <location>
        <position position="149"/>
    </location>
    <ligand>
        <name>a divalent metal cation</name>
        <dbReference type="ChEBI" id="CHEBI:60240"/>
    </ligand>
</feature>
<feature type="binding site" evidence="3">
    <location>
        <position position="197"/>
    </location>
    <ligand>
        <name>a divalent metal cation</name>
        <dbReference type="ChEBI" id="CHEBI:60240"/>
    </ligand>
</feature>
<feature type="active site" description="Proton donor/acceptor" evidence="2">
    <location>
        <position position="197"/>
    </location>
</feature>
<comment type="cofactor">
    <cofactor evidence="3">
        <name>Zn(2+)</name>
        <dbReference type="ChEBI" id="CHEBI:29105"/>
    </cofactor>
    <text evidence="3">Binds 1 divalent metal cation per subunit.</text>
</comment>
<dbReference type="EMBL" id="CP052766">
    <property type="protein sequence ID" value="QJR81271.1"/>
    <property type="molecule type" value="Genomic_DNA"/>
</dbReference>
<dbReference type="OrthoDB" id="9775406at2"/>
<keyword evidence="6" id="KW-1185">Reference proteome</keyword>
<feature type="binding site" evidence="3">
    <location>
        <position position="103"/>
    </location>
    <ligand>
        <name>substrate</name>
    </ligand>
</feature>
<dbReference type="InterPro" id="IPR011042">
    <property type="entry name" value="6-blade_b-propeller_TolB-like"/>
</dbReference>
<dbReference type="AlphaFoldDB" id="A0A6M4MDL0"/>
<keyword evidence="3" id="KW-0479">Metal-binding</keyword>
<dbReference type="PRINTS" id="PR01790">
    <property type="entry name" value="SMP30FAMILY"/>
</dbReference>
<dbReference type="Gene3D" id="2.120.10.30">
    <property type="entry name" value="TolB, C-terminal domain"/>
    <property type="match status" value="1"/>
</dbReference>
<evidence type="ECO:0000256" key="3">
    <source>
        <dbReference type="PIRSR" id="PIRSR605511-2"/>
    </source>
</evidence>
<evidence type="ECO:0000259" key="4">
    <source>
        <dbReference type="Pfam" id="PF08450"/>
    </source>
</evidence>
<organism evidence="5 6">
    <name type="scientific">Alteromonas pelagimontana</name>
    <dbReference type="NCBI Taxonomy" id="1858656"/>
    <lineage>
        <taxon>Bacteria</taxon>
        <taxon>Pseudomonadati</taxon>
        <taxon>Pseudomonadota</taxon>
        <taxon>Gammaproteobacteria</taxon>
        <taxon>Alteromonadales</taxon>
        <taxon>Alteromonadaceae</taxon>
        <taxon>Alteromonas/Salinimonas group</taxon>
        <taxon>Alteromonas</taxon>
    </lineage>
</organism>
<dbReference type="RefSeq" id="WP_075607436.1">
    <property type="nucleotide sequence ID" value="NZ_CP052766.1"/>
</dbReference>
<dbReference type="GO" id="GO:0005509">
    <property type="term" value="F:calcium ion binding"/>
    <property type="evidence" value="ECO:0007669"/>
    <property type="project" value="TreeGrafter"/>
</dbReference>
<proteinExistence type="inferred from homology"/>
<accession>A0A6M4MDL0</accession>
<gene>
    <name evidence="5" type="ORF">CA267_011000</name>
</gene>
<evidence type="ECO:0000256" key="1">
    <source>
        <dbReference type="ARBA" id="ARBA00008853"/>
    </source>
</evidence>
<dbReference type="GO" id="GO:0019853">
    <property type="term" value="P:L-ascorbic acid biosynthetic process"/>
    <property type="evidence" value="ECO:0007669"/>
    <property type="project" value="TreeGrafter"/>
</dbReference>
<evidence type="ECO:0000313" key="5">
    <source>
        <dbReference type="EMBL" id="QJR81271.1"/>
    </source>
</evidence>
<protein>
    <submittedName>
        <fullName evidence="5">SMP-30/gluconolactonase/LRE family protein</fullName>
    </submittedName>
</protein>
<reference evidence="6" key="1">
    <citation type="submission" date="2014-12" db="EMBL/GenBank/DDBJ databases">
        <title>Complete genome sequence of a multi-drug resistant Klebsiella pneumoniae.</title>
        <authorList>
            <person name="Hua X."/>
            <person name="Chen Q."/>
            <person name="Li X."/>
            <person name="Feng Y."/>
            <person name="Ruan Z."/>
            <person name="Yu Y."/>
        </authorList>
    </citation>
    <scope>NUCLEOTIDE SEQUENCE [LARGE SCALE GENOMIC DNA]</scope>
    <source>
        <strain evidence="6">5.12</strain>
    </source>
</reference>
<dbReference type="KEGG" id="apel:CA267_011000"/>
<dbReference type="GO" id="GO:0004341">
    <property type="term" value="F:gluconolactonase activity"/>
    <property type="evidence" value="ECO:0007669"/>
    <property type="project" value="TreeGrafter"/>
</dbReference>
<feature type="binding site" evidence="3">
    <location>
        <position position="18"/>
    </location>
    <ligand>
        <name>a divalent metal cation</name>
        <dbReference type="ChEBI" id="CHEBI:60240"/>
    </ligand>
</feature>
<dbReference type="InterPro" id="IPR013658">
    <property type="entry name" value="SGL"/>
</dbReference>
<feature type="domain" description="SMP-30/Gluconolactonase/LRE-like region" evidence="4">
    <location>
        <begin position="16"/>
        <end position="256"/>
    </location>
</feature>
<comment type="similarity">
    <text evidence="1">Belongs to the SMP-30/CGR1 family.</text>
</comment>
<dbReference type="PANTHER" id="PTHR10907:SF47">
    <property type="entry name" value="REGUCALCIN"/>
    <property type="match status" value="1"/>
</dbReference>
<reference evidence="5 6" key="2">
    <citation type="submission" date="2020-04" db="EMBL/GenBank/DDBJ databases">
        <title>Complete genome sequence of Alteromonas pelagimontana 5.12T.</title>
        <authorList>
            <person name="Sinha R.K."/>
            <person name="Krishnan K.P."/>
            <person name="Kurian J.P."/>
        </authorList>
    </citation>
    <scope>NUCLEOTIDE SEQUENCE [LARGE SCALE GENOMIC DNA]</scope>
    <source>
        <strain evidence="5 6">5.12</strain>
    </source>
</reference>
<dbReference type="Pfam" id="PF08450">
    <property type="entry name" value="SGL"/>
    <property type="match status" value="1"/>
</dbReference>
<evidence type="ECO:0000256" key="2">
    <source>
        <dbReference type="PIRSR" id="PIRSR605511-1"/>
    </source>
</evidence>
<feature type="binding site" evidence="3">
    <location>
        <position position="101"/>
    </location>
    <ligand>
        <name>substrate</name>
    </ligand>
</feature>
<dbReference type="Proteomes" id="UP000219285">
    <property type="component" value="Chromosome"/>
</dbReference>
<dbReference type="PANTHER" id="PTHR10907">
    <property type="entry name" value="REGUCALCIN"/>
    <property type="match status" value="1"/>
</dbReference>
<sequence length="290" mass="32016">MPADLHIDIISCHCLLGEGAYYSELLESVLWVDIKGHALYRMDWQSRAVTRIAMPEPICWVMDTNRGTLLAGFRRNIYELDPLTFNRQLYLSMEGEPLTNRLNDGKTDREGRVYFGTMDDTEQSQSGSLYVIENQKKLTAIDRGYTVSNGPAVNAANTHLYSNASATRTVYRFNLHAHGVSDKAVFVKFSEDMGYPDGITVDAEDHLWVAAWDGYAVMRFSPQGELVARIALPAPQITSVAFCGPARDTLVVTSATIGLTNKTLADHPHSGAVFMLKPGVKGLAETPANL</sequence>
<keyword evidence="3" id="KW-0862">Zinc</keyword>
<dbReference type="SUPFAM" id="SSF63829">
    <property type="entry name" value="Calcium-dependent phosphotriesterase"/>
    <property type="match status" value="1"/>
</dbReference>
<evidence type="ECO:0000313" key="6">
    <source>
        <dbReference type="Proteomes" id="UP000219285"/>
    </source>
</evidence>
<name>A0A6M4MDL0_9ALTE</name>
<dbReference type="InterPro" id="IPR005511">
    <property type="entry name" value="SMP-30"/>
</dbReference>